<proteinExistence type="predicted"/>
<sequence>MKTFDYKALPHFEQTYILQCGTFHFYKDFIISHINEGEYITWDSAQELIDIAIGHYGKKINISLISNRYNTYEIKYDDWRKFYKEGFQLKALAIVTYNKSGLINFMSEKKMFRHKIRNFYSLENAIKWVTSLK</sequence>
<organism evidence="1 2">
    <name type="scientific">Dokdonia pacifica</name>
    <dbReference type="NCBI Taxonomy" id="1627892"/>
    <lineage>
        <taxon>Bacteria</taxon>
        <taxon>Pseudomonadati</taxon>
        <taxon>Bacteroidota</taxon>
        <taxon>Flavobacteriia</taxon>
        <taxon>Flavobacteriales</taxon>
        <taxon>Flavobacteriaceae</taxon>
        <taxon>Dokdonia</taxon>
    </lineage>
</organism>
<name>A0A239DC58_9FLAO</name>
<evidence type="ECO:0000313" key="1">
    <source>
        <dbReference type="EMBL" id="SNS29283.1"/>
    </source>
</evidence>
<dbReference type="EMBL" id="FZNY01000010">
    <property type="protein sequence ID" value="SNS29283.1"/>
    <property type="molecule type" value="Genomic_DNA"/>
</dbReference>
<keyword evidence="2" id="KW-1185">Reference proteome</keyword>
<reference evidence="1 2" key="1">
    <citation type="submission" date="2017-06" db="EMBL/GenBank/DDBJ databases">
        <authorList>
            <person name="Kim H.J."/>
            <person name="Triplett B.A."/>
        </authorList>
    </citation>
    <scope>NUCLEOTIDE SEQUENCE [LARGE SCALE GENOMIC DNA]</scope>
    <source>
        <strain evidence="1 2">DSM 25597</strain>
    </source>
</reference>
<accession>A0A239DC58</accession>
<evidence type="ECO:0000313" key="2">
    <source>
        <dbReference type="Proteomes" id="UP000198379"/>
    </source>
</evidence>
<dbReference type="RefSeq" id="WP_089373694.1">
    <property type="nucleotide sequence ID" value="NZ_BMEP01000010.1"/>
</dbReference>
<dbReference type="OrthoDB" id="1144611at2"/>
<protein>
    <recommendedName>
        <fullName evidence="3">SpoIIAA-like</fullName>
    </recommendedName>
</protein>
<evidence type="ECO:0008006" key="3">
    <source>
        <dbReference type="Google" id="ProtNLM"/>
    </source>
</evidence>
<dbReference type="Proteomes" id="UP000198379">
    <property type="component" value="Unassembled WGS sequence"/>
</dbReference>
<dbReference type="AlphaFoldDB" id="A0A239DC58"/>
<gene>
    <name evidence="1" type="ORF">SAMN06265376_11070</name>
</gene>